<dbReference type="Proteomes" id="UP000826195">
    <property type="component" value="Unassembled WGS sequence"/>
</dbReference>
<keyword evidence="2" id="KW-1185">Reference proteome</keyword>
<organism evidence="1 2">
    <name type="scientific">Cotesia glomerata</name>
    <name type="common">Lepidopteran parasitic wasp</name>
    <name type="synonym">Apanteles glomeratus</name>
    <dbReference type="NCBI Taxonomy" id="32391"/>
    <lineage>
        <taxon>Eukaryota</taxon>
        <taxon>Metazoa</taxon>
        <taxon>Ecdysozoa</taxon>
        <taxon>Arthropoda</taxon>
        <taxon>Hexapoda</taxon>
        <taxon>Insecta</taxon>
        <taxon>Pterygota</taxon>
        <taxon>Neoptera</taxon>
        <taxon>Endopterygota</taxon>
        <taxon>Hymenoptera</taxon>
        <taxon>Apocrita</taxon>
        <taxon>Ichneumonoidea</taxon>
        <taxon>Braconidae</taxon>
        <taxon>Microgastrinae</taxon>
        <taxon>Cotesia</taxon>
    </lineage>
</organism>
<comment type="caution">
    <text evidence="1">The sequence shown here is derived from an EMBL/GenBank/DDBJ whole genome shotgun (WGS) entry which is preliminary data.</text>
</comment>
<protein>
    <submittedName>
        <fullName evidence="1">Uncharacterized protein</fullName>
    </submittedName>
</protein>
<accession>A0AAV7IIQ2</accession>
<evidence type="ECO:0000313" key="1">
    <source>
        <dbReference type="EMBL" id="KAH0552346.1"/>
    </source>
</evidence>
<evidence type="ECO:0000313" key="2">
    <source>
        <dbReference type="Proteomes" id="UP000826195"/>
    </source>
</evidence>
<name>A0AAV7IIQ2_COTGL</name>
<dbReference type="AlphaFoldDB" id="A0AAV7IIQ2"/>
<dbReference type="EMBL" id="JAHXZJ010001492">
    <property type="protein sequence ID" value="KAH0552346.1"/>
    <property type="molecule type" value="Genomic_DNA"/>
</dbReference>
<sequence length="152" mass="17351">MDPEMWSEAKTEGNKDGIGRWKRVGVFRTTNERGTSRWLRVYVSALSILEAKQSLHLPLLSTSNSDSHSHSPDPLLAWTQSSRLVSLDSPHPNCYVHKDCLLSLFFRYIVTGSAETVRIAIAKSIGKVCQHPDHLRISHFEQYRPFLWLSSM</sequence>
<proteinExistence type="predicted"/>
<gene>
    <name evidence="1" type="ORF">KQX54_008920</name>
</gene>
<reference evidence="1 2" key="1">
    <citation type="journal article" date="2021" name="J. Hered.">
        <title>A chromosome-level genome assembly of the parasitoid wasp, Cotesia glomerata (Hymenoptera: Braconidae).</title>
        <authorList>
            <person name="Pinto B.J."/>
            <person name="Weis J.J."/>
            <person name="Gamble T."/>
            <person name="Ode P.J."/>
            <person name="Paul R."/>
            <person name="Zaspel J.M."/>
        </authorList>
    </citation>
    <scope>NUCLEOTIDE SEQUENCE [LARGE SCALE GENOMIC DNA]</scope>
    <source>
        <strain evidence="1">CgM1</strain>
    </source>
</reference>